<dbReference type="InterPro" id="IPR036410">
    <property type="entry name" value="HSP_DnaJ_Cys-rich_dom_sf"/>
</dbReference>
<dbReference type="PANTHER" id="PTHR43096">
    <property type="entry name" value="DNAJ HOMOLOG 1, MITOCHONDRIAL-RELATED"/>
    <property type="match status" value="1"/>
</dbReference>
<keyword evidence="6 14" id="KW-0677">Repeat</keyword>
<feature type="repeat" description="CXXCXGXG motif" evidence="14">
    <location>
        <begin position="150"/>
        <end position="157"/>
    </location>
</feature>
<reference evidence="18" key="1">
    <citation type="submission" date="2020-10" db="EMBL/GenBank/DDBJ databases">
        <title>Genome sequence of the unusual species of purple photosynthetic bacteria, Phaeovibrio sulfidiphilus DSM 23193, type strain.</title>
        <authorList>
            <person name="Kyndt J.A."/>
            <person name="Meyer T.E."/>
        </authorList>
    </citation>
    <scope>NUCLEOTIDE SEQUENCE</scope>
    <source>
        <strain evidence="18">DSM 23193</strain>
    </source>
</reference>
<feature type="binding site" evidence="14">
    <location>
        <position position="192"/>
    </location>
    <ligand>
        <name>Zn(2+)</name>
        <dbReference type="ChEBI" id="CHEBI:29105"/>
        <label>2</label>
    </ligand>
</feature>
<feature type="domain" description="J" evidence="16">
    <location>
        <begin position="7"/>
        <end position="72"/>
    </location>
</feature>
<keyword evidence="3 14" id="KW-0963">Cytoplasm</keyword>
<name>A0A8J6YNI9_9PROT</name>
<dbReference type="Gene3D" id="2.10.230.10">
    <property type="entry name" value="Heat shock protein DnaJ, cysteine-rich domain"/>
    <property type="match status" value="1"/>
</dbReference>
<dbReference type="CDD" id="cd10719">
    <property type="entry name" value="DnaJ_zf"/>
    <property type="match status" value="1"/>
</dbReference>
<dbReference type="NCBIfam" id="NF008035">
    <property type="entry name" value="PRK10767.1"/>
    <property type="match status" value="1"/>
</dbReference>
<evidence type="ECO:0000256" key="6">
    <source>
        <dbReference type="ARBA" id="ARBA00022737"/>
    </source>
</evidence>
<dbReference type="NCBIfam" id="TIGR02349">
    <property type="entry name" value="DnaJ_bact"/>
    <property type="match status" value="1"/>
</dbReference>
<dbReference type="InterPro" id="IPR002939">
    <property type="entry name" value="DnaJ_C"/>
</dbReference>
<dbReference type="RefSeq" id="WP_192534816.1">
    <property type="nucleotide sequence ID" value="NZ_JACZHT010000007.1"/>
</dbReference>
<dbReference type="Proteomes" id="UP000631034">
    <property type="component" value="Unassembled WGS sequence"/>
</dbReference>
<dbReference type="SMART" id="SM00271">
    <property type="entry name" value="DnaJ"/>
    <property type="match status" value="1"/>
</dbReference>
<evidence type="ECO:0000256" key="15">
    <source>
        <dbReference type="PROSITE-ProRule" id="PRU00546"/>
    </source>
</evidence>
<dbReference type="CDD" id="cd06257">
    <property type="entry name" value="DnaJ"/>
    <property type="match status" value="1"/>
</dbReference>
<dbReference type="FunFam" id="2.10.230.10:FF:000002">
    <property type="entry name" value="Molecular chaperone DnaJ"/>
    <property type="match status" value="1"/>
</dbReference>
<dbReference type="SUPFAM" id="SSF49493">
    <property type="entry name" value="HSP40/DnaJ peptide-binding domain"/>
    <property type="match status" value="2"/>
</dbReference>
<evidence type="ECO:0000256" key="13">
    <source>
        <dbReference type="ARBA" id="ARBA00067609"/>
    </source>
</evidence>
<evidence type="ECO:0000313" key="18">
    <source>
        <dbReference type="EMBL" id="MBE1237805.1"/>
    </source>
</evidence>
<protein>
    <recommendedName>
        <fullName evidence="13 14">Chaperone protein DnaJ</fullName>
    </recommendedName>
</protein>
<dbReference type="SUPFAM" id="SSF46565">
    <property type="entry name" value="Chaperone J-domain"/>
    <property type="match status" value="1"/>
</dbReference>
<evidence type="ECO:0000256" key="5">
    <source>
        <dbReference type="ARBA" id="ARBA00022723"/>
    </source>
</evidence>
<evidence type="ECO:0000256" key="14">
    <source>
        <dbReference type="HAMAP-Rule" id="MF_01152"/>
    </source>
</evidence>
<dbReference type="InterPro" id="IPR001305">
    <property type="entry name" value="HSP_DnaJ_Cys-rich_dom"/>
</dbReference>
<comment type="cofactor">
    <cofactor evidence="14">
        <name>Zn(2+)</name>
        <dbReference type="ChEBI" id="CHEBI:29105"/>
    </cofactor>
    <text evidence="14">Binds 2 Zn(2+) ions per monomer.</text>
</comment>
<dbReference type="FunFam" id="1.10.287.110:FF:000034">
    <property type="entry name" value="Chaperone protein DnaJ"/>
    <property type="match status" value="1"/>
</dbReference>
<feature type="binding site" evidence="14">
    <location>
        <position position="167"/>
    </location>
    <ligand>
        <name>Zn(2+)</name>
        <dbReference type="ChEBI" id="CHEBI:29105"/>
        <label>2</label>
    </ligand>
</feature>
<evidence type="ECO:0000256" key="1">
    <source>
        <dbReference type="ARBA" id="ARBA00004496"/>
    </source>
</evidence>
<dbReference type="EMBL" id="JACZHT010000007">
    <property type="protein sequence ID" value="MBE1237805.1"/>
    <property type="molecule type" value="Genomic_DNA"/>
</dbReference>
<evidence type="ECO:0000256" key="7">
    <source>
        <dbReference type="ARBA" id="ARBA00022771"/>
    </source>
</evidence>
<keyword evidence="5 14" id="KW-0479">Metal-binding</keyword>
<feature type="binding site" evidence="14">
    <location>
        <position position="150"/>
    </location>
    <ligand>
        <name>Zn(2+)</name>
        <dbReference type="ChEBI" id="CHEBI:29105"/>
        <label>1</label>
    </ligand>
</feature>
<evidence type="ECO:0000256" key="11">
    <source>
        <dbReference type="ARBA" id="ARBA00053423"/>
    </source>
</evidence>
<feature type="binding site" evidence="14">
    <location>
        <position position="189"/>
    </location>
    <ligand>
        <name>Zn(2+)</name>
        <dbReference type="ChEBI" id="CHEBI:29105"/>
        <label>2</label>
    </ligand>
</feature>
<accession>A0A8J6YNI9</accession>
<dbReference type="GO" id="GO:0006260">
    <property type="term" value="P:DNA replication"/>
    <property type="evidence" value="ECO:0007669"/>
    <property type="project" value="UniProtKB-KW"/>
</dbReference>
<dbReference type="InterPro" id="IPR001623">
    <property type="entry name" value="DnaJ_domain"/>
</dbReference>
<feature type="zinc finger region" description="CR-type" evidence="15">
    <location>
        <begin position="137"/>
        <end position="215"/>
    </location>
</feature>
<dbReference type="Pfam" id="PF00684">
    <property type="entry name" value="DnaJ_CXXCXGXG"/>
    <property type="match status" value="1"/>
</dbReference>
<dbReference type="SUPFAM" id="SSF57938">
    <property type="entry name" value="DnaJ/Hsp40 cysteine-rich domain"/>
    <property type="match status" value="1"/>
</dbReference>
<feature type="repeat" description="CXXCXGXG motif" evidence="14">
    <location>
        <begin position="203"/>
        <end position="210"/>
    </location>
</feature>
<evidence type="ECO:0000256" key="2">
    <source>
        <dbReference type="ARBA" id="ARBA00011738"/>
    </source>
</evidence>
<comment type="subcellular location">
    <subcellularLocation>
        <location evidence="1 14">Cytoplasm</location>
    </subcellularLocation>
</comment>
<dbReference type="InterPro" id="IPR012724">
    <property type="entry name" value="DnaJ"/>
</dbReference>
<dbReference type="InterPro" id="IPR018253">
    <property type="entry name" value="DnaJ_domain_CS"/>
</dbReference>
<feature type="repeat" description="CXXCXGXG motif" evidence="14">
    <location>
        <begin position="167"/>
        <end position="174"/>
    </location>
</feature>
<evidence type="ECO:0000256" key="8">
    <source>
        <dbReference type="ARBA" id="ARBA00022833"/>
    </source>
</evidence>
<gene>
    <name evidence="14 18" type="primary">dnaJ</name>
    <name evidence="18" type="ORF">IHV25_09115</name>
</gene>
<dbReference type="HAMAP" id="MF_01152">
    <property type="entry name" value="DnaJ"/>
    <property type="match status" value="1"/>
</dbReference>
<keyword evidence="7 14" id="KW-0863">Zinc-finger</keyword>
<comment type="subunit">
    <text evidence="2 14">Homodimer.</text>
</comment>
<evidence type="ECO:0000256" key="3">
    <source>
        <dbReference type="ARBA" id="ARBA00022490"/>
    </source>
</evidence>
<evidence type="ECO:0000313" key="19">
    <source>
        <dbReference type="Proteomes" id="UP000631034"/>
    </source>
</evidence>
<feature type="domain" description="CR-type" evidence="17">
    <location>
        <begin position="137"/>
        <end position="215"/>
    </location>
</feature>
<keyword evidence="4 14" id="KW-0235">DNA replication</keyword>
<dbReference type="InterPro" id="IPR008971">
    <property type="entry name" value="HSP40/DnaJ_pept-bd"/>
</dbReference>
<feature type="binding site" evidence="14">
    <location>
        <position position="203"/>
    </location>
    <ligand>
        <name>Zn(2+)</name>
        <dbReference type="ChEBI" id="CHEBI:29105"/>
        <label>1</label>
    </ligand>
</feature>
<organism evidence="18 19">
    <name type="scientific">Phaeovibrio sulfidiphilus</name>
    <dbReference type="NCBI Taxonomy" id="1220600"/>
    <lineage>
        <taxon>Bacteria</taxon>
        <taxon>Pseudomonadati</taxon>
        <taxon>Pseudomonadota</taxon>
        <taxon>Alphaproteobacteria</taxon>
        <taxon>Rhodospirillales</taxon>
        <taxon>Rhodospirillaceae</taxon>
        <taxon>Phaeovibrio</taxon>
    </lineage>
</organism>
<dbReference type="Gene3D" id="1.10.287.110">
    <property type="entry name" value="DnaJ domain"/>
    <property type="match status" value="1"/>
</dbReference>
<keyword evidence="9 14" id="KW-0346">Stress response</keyword>
<dbReference type="GO" id="GO:0005524">
    <property type="term" value="F:ATP binding"/>
    <property type="evidence" value="ECO:0007669"/>
    <property type="project" value="InterPro"/>
</dbReference>
<dbReference type="PROSITE" id="PS00636">
    <property type="entry name" value="DNAJ_1"/>
    <property type="match status" value="1"/>
</dbReference>
<dbReference type="Gene3D" id="2.60.260.20">
    <property type="entry name" value="Urease metallochaperone UreE, N-terminal domain"/>
    <property type="match status" value="2"/>
</dbReference>
<evidence type="ECO:0000256" key="10">
    <source>
        <dbReference type="ARBA" id="ARBA00023186"/>
    </source>
</evidence>
<comment type="similarity">
    <text evidence="12 14">Belongs to the DnaJ family.</text>
</comment>
<dbReference type="GO" id="GO:0005737">
    <property type="term" value="C:cytoplasm"/>
    <property type="evidence" value="ECO:0007669"/>
    <property type="project" value="UniProtKB-SubCell"/>
</dbReference>
<dbReference type="GO" id="GO:0051082">
    <property type="term" value="F:unfolded protein binding"/>
    <property type="evidence" value="ECO:0007669"/>
    <property type="project" value="UniProtKB-UniRule"/>
</dbReference>
<dbReference type="InterPro" id="IPR036869">
    <property type="entry name" value="J_dom_sf"/>
</dbReference>
<dbReference type="PANTHER" id="PTHR43096:SF48">
    <property type="entry name" value="CHAPERONE PROTEIN DNAJ"/>
    <property type="match status" value="1"/>
</dbReference>
<dbReference type="CDD" id="cd10747">
    <property type="entry name" value="DnaJ_C"/>
    <property type="match status" value="1"/>
</dbReference>
<dbReference type="PRINTS" id="PR00625">
    <property type="entry name" value="JDOMAIN"/>
</dbReference>
<sequence length="380" mass="41488">MSTTKRDYYEVLGIERTASGDEIKKAYRSLAMKYHPDRNPGNEDAAVQFRVVSEAYEVLKDDQKRAAYDRFGHAAFEQNSGFGGAGGGFAGGGFADIFEEIFGSFMDGGAGGRGRTSQRGSDLRYNMSITLEEAFHGKKATIKIPTAVSCDTCKGTGTKDGKAPETCSMCRGAGRVRAQQGFFTVERTCPQCRGQGKIITDPCPDCRGSGRQSREKSLEVDIPAGVEDGVRIRLAGEGEVGLRGAPPGDLYIFLEVEAHRIFQRDGVNLSCEVPLPMTTAALGGQIEVPTIDGGRASVTIPKGTQSGDRFRLRGKGMPVLRARQTGDMYITARVETPTNLSKRQQELLREFAQDAEENDSSPESTSFFKRVKEFWDELRD</sequence>
<feature type="binding site" evidence="14">
    <location>
        <position position="206"/>
    </location>
    <ligand>
        <name>Zn(2+)</name>
        <dbReference type="ChEBI" id="CHEBI:29105"/>
        <label>1</label>
    </ligand>
</feature>
<evidence type="ECO:0000256" key="4">
    <source>
        <dbReference type="ARBA" id="ARBA00022705"/>
    </source>
</evidence>
<dbReference type="GO" id="GO:0031072">
    <property type="term" value="F:heat shock protein binding"/>
    <property type="evidence" value="ECO:0007669"/>
    <property type="project" value="InterPro"/>
</dbReference>
<feature type="repeat" description="CXXCXGXG motif" evidence="14">
    <location>
        <begin position="189"/>
        <end position="196"/>
    </location>
</feature>
<comment type="caution">
    <text evidence="18">The sequence shown here is derived from an EMBL/GenBank/DDBJ whole genome shotgun (WGS) entry which is preliminary data.</text>
</comment>
<evidence type="ECO:0000259" key="17">
    <source>
        <dbReference type="PROSITE" id="PS51188"/>
    </source>
</evidence>
<dbReference type="PROSITE" id="PS51188">
    <property type="entry name" value="ZF_CR"/>
    <property type="match status" value="1"/>
</dbReference>
<dbReference type="GO" id="GO:0042026">
    <property type="term" value="P:protein refolding"/>
    <property type="evidence" value="ECO:0007669"/>
    <property type="project" value="TreeGrafter"/>
</dbReference>
<keyword evidence="8 14" id="KW-0862">Zinc</keyword>
<feature type="binding site" evidence="14">
    <location>
        <position position="153"/>
    </location>
    <ligand>
        <name>Zn(2+)</name>
        <dbReference type="ChEBI" id="CHEBI:29105"/>
        <label>1</label>
    </ligand>
</feature>
<proteinExistence type="inferred from homology"/>
<keyword evidence="19" id="KW-1185">Reference proteome</keyword>
<comment type="domain">
    <text evidence="14">The J domain is necessary and sufficient to stimulate DnaK ATPase activity. Zinc center 1 plays an important role in the autonomous, DnaK-independent chaperone activity of DnaJ. Zinc center 2 is essential for interaction with DnaK and for DnaJ activity.</text>
</comment>
<dbReference type="GO" id="GO:0008270">
    <property type="term" value="F:zinc ion binding"/>
    <property type="evidence" value="ECO:0007669"/>
    <property type="project" value="UniProtKB-UniRule"/>
</dbReference>
<dbReference type="AlphaFoldDB" id="A0A8J6YNI9"/>
<dbReference type="Pfam" id="PF00226">
    <property type="entry name" value="DnaJ"/>
    <property type="match status" value="1"/>
</dbReference>
<dbReference type="PROSITE" id="PS50076">
    <property type="entry name" value="DNAJ_2"/>
    <property type="match status" value="1"/>
</dbReference>
<feature type="binding site" evidence="14">
    <location>
        <position position="170"/>
    </location>
    <ligand>
        <name>Zn(2+)</name>
        <dbReference type="ChEBI" id="CHEBI:29105"/>
        <label>2</label>
    </ligand>
</feature>
<keyword evidence="10 14" id="KW-0143">Chaperone</keyword>
<dbReference type="Pfam" id="PF01556">
    <property type="entry name" value="DnaJ_C"/>
    <property type="match status" value="1"/>
</dbReference>
<evidence type="ECO:0000259" key="16">
    <source>
        <dbReference type="PROSITE" id="PS50076"/>
    </source>
</evidence>
<dbReference type="GO" id="GO:0009408">
    <property type="term" value="P:response to heat"/>
    <property type="evidence" value="ECO:0007669"/>
    <property type="project" value="InterPro"/>
</dbReference>
<evidence type="ECO:0000256" key="9">
    <source>
        <dbReference type="ARBA" id="ARBA00023016"/>
    </source>
</evidence>
<comment type="function">
    <text evidence="11 14">Participates actively in the response to hyperosmotic and heat shock by preventing the aggregation of stress-denatured proteins and by disaggregating proteins, also in an autonomous, DnaK-independent fashion. Unfolded proteins bind initially to DnaJ; upon interaction with the DnaJ-bound protein, DnaK hydrolyzes its bound ATP, resulting in the formation of a stable complex. GrpE releases ADP from DnaK; ATP binding to DnaK triggers the release of the substrate protein, thus completing the reaction cycle. Several rounds of ATP-dependent interactions between DnaJ, DnaK and GrpE are required for fully efficient folding. Also involved, together with DnaK and GrpE, in the DNA replication of plasmids through activation of initiation proteins.</text>
</comment>
<evidence type="ECO:0000256" key="12">
    <source>
        <dbReference type="ARBA" id="ARBA00061004"/>
    </source>
</evidence>
<dbReference type="FunFam" id="2.60.260.20:FF:000004">
    <property type="entry name" value="Molecular chaperone DnaJ"/>
    <property type="match status" value="1"/>
</dbReference>